<evidence type="ECO:0000313" key="2">
    <source>
        <dbReference type="Proteomes" id="UP000247454"/>
    </source>
</evidence>
<accession>A0A318T3J3</accession>
<evidence type="ECO:0000313" key="1">
    <source>
        <dbReference type="EMBL" id="PYE88660.1"/>
    </source>
</evidence>
<organism evidence="1 2">
    <name type="scientific">Phyllobacterium leguminum</name>
    <dbReference type="NCBI Taxonomy" id="314237"/>
    <lineage>
        <taxon>Bacteria</taxon>
        <taxon>Pseudomonadati</taxon>
        <taxon>Pseudomonadota</taxon>
        <taxon>Alphaproteobacteria</taxon>
        <taxon>Hyphomicrobiales</taxon>
        <taxon>Phyllobacteriaceae</taxon>
        <taxon>Phyllobacterium</taxon>
    </lineage>
</organism>
<keyword evidence="2" id="KW-1185">Reference proteome</keyword>
<gene>
    <name evidence="1" type="ORF">C7477_10629</name>
</gene>
<reference evidence="1 2" key="1">
    <citation type="submission" date="2018-06" db="EMBL/GenBank/DDBJ databases">
        <title>Genomic Encyclopedia of Type Strains, Phase III (KMG-III): the genomes of soil and plant-associated and newly described type strains.</title>
        <authorList>
            <person name="Whitman W."/>
        </authorList>
    </citation>
    <scope>NUCLEOTIDE SEQUENCE [LARGE SCALE GENOMIC DNA]</scope>
    <source>
        <strain evidence="1 2">ORS 1419</strain>
    </source>
</reference>
<dbReference type="AlphaFoldDB" id="A0A318T3J3"/>
<dbReference type="EMBL" id="QJTF01000006">
    <property type="protein sequence ID" value="PYE88660.1"/>
    <property type="molecule type" value="Genomic_DNA"/>
</dbReference>
<proteinExistence type="predicted"/>
<sequence>MGIVIAPILSAIAHFRRKLRERRSRAHTKRLINNLPRHVQKDIGWSGSCEEWQPGNWQLSSNARKR</sequence>
<comment type="caution">
    <text evidence="1">The sequence shown here is derived from an EMBL/GenBank/DDBJ whole genome shotgun (WGS) entry which is preliminary data.</text>
</comment>
<name>A0A318T3J3_9HYPH</name>
<dbReference type="Proteomes" id="UP000247454">
    <property type="component" value="Unassembled WGS sequence"/>
</dbReference>
<evidence type="ECO:0008006" key="3">
    <source>
        <dbReference type="Google" id="ProtNLM"/>
    </source>
</evidence>
<protein>
    <recommendedName>
        <fullName evidence="3">DUF1127 domain-containing protein</fullName>
    </recommendedName>
</protein>